<accession>A0AA36GI39</accession>
<protein>
    <submittedName>
        <fullName evidence="1">Uncharacterized protein</fullName>
    </submittedName>
</protein>
<keyword evidence="2" id="KW-1185">Reference proteome</keyword>
<dbReference type="SUPFAM" id="SSF89817">
    <property type="entry name" value="Mago nashi protein"/>
    <property type="match status" value="1"/>
</dbReference>
<organism evidence="1 2">
    <name type="scientific">Cylicocyclus nassatus</name>
    <name type="common">Nematode worm</name>
    <dbReference type="NCBI Taxonomy" id="53992"/>
    <lineage>
        <taxon>Eukaryota</taxon>
        <taxon>Metazoa</taxon>
        <taxon>Ecdysozoa</taxon>
        <taxon>Nematoda</taxon>
        <taxon>Chromadorea</taxon>
        <taxon>Rhabditida</taxon>
        <taxon>Rhabditina</taxon>
        <taxon>Rhabditomorpha</taxon>
        <taxon>Strongyloidea</taxon>
        <taxon>Strongylidae</taxon>
        <taxon>Cylicocyclus</taxon>
    </lineage>
</organism>
<sequence length="160" mass="18179">MHGTTGCPLHRSTISVRHQPPADGYFGVSERRKRACFNHITDLNLRPCQYHAELFTTTLVDLSYVSSSMALERIHDCIVGEPESSKDILTWKGTGQVWPWISGVSTCGMDNCDMPTIQLQKRRPHRREAFISLVVLQELKRIVEDSEIMQDDDAKRPEPG</sequence>
<name>A0AA36GI39_CYLNA</name>
<evidence type="ECO:0000313" key="1">
    <source>
        <dbReference type="EMBL" id="CAJ0589341.1"/>
    </source>
</evidence>
<dbReference type="EMBL" id="CATQJL010000001">
    <property type="protein sequence ID" value="CAJ0589341.1"/>
    <property type="molecule type" value="Genomic_DNA"/>
</dbReference>
<comment type="caution">
    <text evidence="1">The sequence shown here is derived from an EMBL/GenBank/DDBJ whole genome shotgun (WGS) entry which is preliminary data.</text>
</comment>
<proteinExistence type="predicted"/>
<gene>
    <name evidence="1" type="ORF">CYNAS_LOCUS1324</name>
</gene>
<dbReference type="Gene3D" id="3.30.1560.10">
    <property type="entry name" value="Mago nashi"/>
    <property type="match status" value="1"/>
</dbReference>
<dbReference type="Proteomes" id="UP001176961">
    <property type="component" value="Unassembled WGS sequence"/>
</dbReference>
<dbReference type="InterPro" id="IPR036605">
    <property type="entry name" value="Mago_nashi_sf"/>
</dbReference>
<reference evidence="1" key="1">
    <citation type="submission" date="2023-07" db="EMBL/GenBank/DDBJ databases">
        <authorList>
            <consortium name="CYATHOMIX"/>
        </authorList>
    </citation>
    <scope>NUCLEOTIDE SEQUENCE</scope>
    <source>
        <strain evidence="1">N/A</strain>
    </source>
</reference>
<dbReference type="GO" id="GO:0005634">
    <property type="term" value="C:nucleus"/>
    <property type="evidence" value="ECO:0007669"/>
    <property type="project" value="InterPro"/>
</dbReference>
<dbReference type="AlphaFoldDB" id="A0AA36GI39"/>
<evidence type="ECO:0000313" key="2">
    <source>
        <dbReference type="Proteomes" id="UP001176961"/>
    </source>
</evidence>